<reference evidence="1 2" key="1">
    <citation type="submission" date="2017-04" db="EMBL/GenBank/DDBJ databases">
        <title>Whole Genome Sequence of 1,4-Dioxane Degrading Bacterium Mycobacterium dioxanotrophicus PH-06.</title>
        <authorList>
            <person name="He Y."/>
        </authorList>
    </citation>
    <scope>NUCLEOTIDE SEQUENCE [LARGE SCALE GENOMIC DNA]</scope>
    <source>
        <strain evidence="1 2">PH-06</strain>
    </source>
</reference>
<dbReference type="OrthoDB" id="4638940at2"/>
<dbReference type="Proteomes" id="UP000195331">
    <property type="component" value="Chromosome"/>
</dbReference>
<dbReference type="KEGG" id="mdx:BTO20_03785"/>
<organism evidence="1 2">
    <name type="scientific">Mycobacterium dioxanotrophicus</name>
    <dbReference type="NCBI Taxonomy" id="482462"/>
    <lineage>
        <taxon>Bacteria</taxon>
        <taxon>Bacillati</taxon>
        <taxon>Actinomycetota</taxon>
        <taxon>Actinomycetes</taxon>
        <taxon>Mycobacteriales</taxon>
        <taxon>Mycobacteriaceae</taxon>
        <taxon>Mycobacterium</taxon>
    </lineage>
</organism>
<evidence type="ECO:0000313" key="2">
    <source>
        <dbReference type="Proteomes" id="UP000195331"/>
    </source>
</evidence>
<dbReference type="EMBL" id="CP020809">
    <property type="protein sequence ID" value="ART67824.1"/>
    <property type="molecule type" value="Genomic_DNA"/>
</dbReference>
<evidence type="ECO:0000313" key="1">
    <source>
        <dbReference type="EMBL" id="ART67824.1"/>
    </source>
</evidence>
<dbReference type="AlphaFoldDB" id="A0A1Y0BY56"/>
<sequence>MLHVGRDREGRRRLAEIAVLQRGVDGVLDVRTAWHADAGLATGAGILHRMITERGVA</sequence>
<accession>A0A1Y0BY56</accession>
<name>A0A1Y0BY56_9MYCO</name>
<proteinExistence type="predicted"/>
<protein>
    <submittedName>
        <fullName evidence="1">Conjugal transfer protein TrbB</fullName>
    </submittedName>
</protein>
<gene>
    <name evidence="1" type="ORF">BTO20_03785</name>
</gene>
<keyword evidence="2" id="KW-1185">Reference proteome</keyword>